<protein>
    <submittedName>
        <fullName evidence="2">Uncharacterized protein</fullName>
    </submittedName>
</protein>
<organism evidence="2 3">
    <name type="scientific">Campylobacter concisus</name>
    <dbReference type="NCBI Taxonomy" id="199"/>
    <lineage>
        <taxon>Bacteria</taxon>
        <taxon>Pseudomonadati</taxon>
        <taxon>Campylobacterota</taxon>
        <taxon>Epsilonproteobacteria</taxon>
        <taxon>Campylobacterales</taxon>
        <taxon>Campylobacteraceae</taxon>
        <taxon>Campylobacter</taxon>
    </lineage>
</organism>
<proteinExistence type="predicted"/>
<reference evidence="2 3" key="1">
    <citation type="journal article" date="2018" name="Emerg. Microbes Infect.">
        <title>Genomic analysis of oral Campylobacter concisus strains identified a potential bacterial molecular marker associated with active Crohn's disease.</title>
        <authorList>
            <person name="Liu F."/>
            <person name="Ma R."/>
            <person name="Tay C.Y.A."/>
            <person name="Octavia S."/>
            <person name="Lan R."/>
            <person name="Chung H.K.L."/>
            <person name="Riordan S.M."/>
            <person name="Grimm M.C."/>
            <person name="Leong R.W."/>
            <person name="Tanaka M.M."/>
            <person name="Connor S."/>
            <person name="Zhang L."/>
        </authorList>
    </citation>
    <scope>NUCLEOTIDE SEQUENCE [LARGE SCALE GENOMIC DNA]</scope>
    <source>
        <strain evidence="2 3">P1CDO2</strain>
    </source>
</reference>
<dbReference type="RefSeq" id="WP_103635686.1">
    <property type="nucleotide sequence ID" value="NZ_CP060707.1"/>
</dbReference>
<gene>
    <name evidence="2" type="ORF">CVT00_00940</name>
</gene>
<keyword evidence="1" id="KW-0812">Transmembrane</keyword>
<evidence type="ECO:0000313" key="2">
    <source>
        <dbReference type="EMBL" id="QPH90144.1"/>
    </source>
</evidence>
<evidence type="ECO:0000256" key="1">
    <source>
        <dbReference type="SAM" id="Phobius"/>
    </source>
</evidence>
<evidence type="ECO:0000313" key="3">
    <source>
        <dbReference type="Proteomes" id="UP000594508"/>
    </source>
</evidence>
<keyword evidence="1" id="KW-0472">Membrane</keyword>
<dbReference type="EMBL" id="CP060707">
    <property type="protein sequence ID" value="QPH90144.1"/>
    <property type="molecule type" value="Genomic_DNA"/>
</dbReference>
<accession>A0A7S9WR01</accession>
<keyword evidence="1" id="KW-1133">Transmembrane helix</keyword>
<name>A0A7S9WR01_9BACT</name>
<sequence length="220" mass="25795">MTILLQIRYQSENPKYAFMSDTNLIASLKNGYVTENISKYYFFSGMCIAVLFFLLSAVAYRFRKMDYSPKTQPEKYVSEEAKNSLGVLFVYMFLIVLVYIFSMPRKYDPILIDQTFVFLVAQFSLGFFLVQTTCKKAIKHSLTNIDSTFCCICFFGILFLNSYDNVTYDPILSYFLVFSGTIIFLIRNCYFIYLIKNKKIMFTDEIDTINKFFGSYEIKK</sequence>
<feature type="transmembrane region" description="Helical" evidence="1">
    <location>
        <begin position="172"/>
        <end position="195"/>
    </location>
</feature>
<dbReference type="Proteomes" id="UP000594508">
    <property type="component" value="Chromosome"/>
</dbReference>
<feature type="transmembrane region" description="Helical" evidence="1">
    <location>
        <begin position="83"/>
        <end position="104"/>
    </location>
</feature>
<feature type="transmembrane region" description="Helical" evidence="1">
    <location>
        <begin position="142"/>
        <end position="160"/>
    </location>
</feature>
<feature type="transmembrane region" description="Helical" evidence="1">
    <location>
        <begin position="110"/>
        <end position="130"/>
    </location>
</feature>
<feature type="transmembrane region" description="Helical" evidence="1">
    <location>
        <begin position="40"/>
        <end position="62"/>
    </location>
</feature>
<dbReference type="AlphaFoldDB" id="A0A7S9WR01"/>